<sequence>MPDPLRSFAEIDAAPETYRAYIGRFAFDASKLPRMQAPADIDMTSAPIPADFEGHQLGPTGFDTVIETAMILQPSCAGPWCGALVPGEEVLVFARVEEGALIVDLEPCPGKVQAAPDAETREKLAACMRGEDCAPAE</sequence>
<dbReference type="AlphaFoldDB" id="A0A2G1MHZ7"/>
<name>A0A2G1MHZ7_9RHOB</name>
<dbReference type="RefSeq" id="WP_099275464.1">
    <property type="nucleotide sequence ID" value="NZ_KZ304954.1"/>
</dbReference>
<accession>A0A2G1MHZ7</accession>
<reference evidence="1 2" key="1">
    <citation type="submission" date="2017-08" db="EMBL/GenBank/DDBJ databases">
        <title>Draft Genome Sequence of Loktanella cinnabarina Strain XM1, Isolated from Coastal Surface Water.</title>
        <authorList>
            <person name="Ma R."/>
            <person name="Wang J."/>
            <person name="Wang Q."/>
            <person name="Ma Z."/>
            <person name="Li J."/>
            <person name="Chen L."/>
        </authorList>
    </citation>
    <scope>NUCLEOTIDE SEQUENCE [LARGE SCALE GENOMIC DNA]</scope>
    <source>
        <strain evidence="1 2">XM1</strain>
    </source>
</reference>
<dbReference type="Proteomes" id="UP000221860">
    <property type="component" value="Unassembled WGS sequence"/>
</dbReference>
<protein>
    <submittedName>
        <fullName evidence="1">Uncharacterized protein</fullName>
    </submittedName>
</protein>
<dbReference type="OrthoDB" id="8451541at2"/>
<dbReference type="EMBL" id="NQWH01000007">
    <property type="protein sequence ID" value="PHP28358.1"/>
    <property type="molecule type" value="Genomic_DNA"/>
</dbReference>
<keyword evidence="2" id="KW-1185">Reference proteome</keyword>
<comment type="caution">
    <text evidence="1">The sequence shown here is derived from an EMBL/GenBank/DDBJ whole genome shotgun (WGS) entry which is preliminary data.</text>
</comment>
<evidence type="ECO:0000313" key="2">
    <source>
        <dbReference type="Proteomes" id="UP000221860"/>
    </source>
</evidence>
<proteinExistence type="predicted"/>
<organism evidence="1 2">
    <name type="scientific">Limimaricola cinnabarinus</name>
    <dbReference type="NCBI Taxonomy" id="1125964"/>
    <lineage>
        <taxon>Bacteria</taxon>
        <taxon>Pseudomonadati</taxon>
        <taxon>Pseudomonadota</taxon>
        <taxon>Alphaproteobacteria</taxon>
        <taxon>Rhodobacterales</taxon>
        <taxon>Paracoccaceae</taxon>
        <taxon>Limimaricola</taxon>
    </lineage>
</organism>
<evidence type="ECO:0000313" key="1">
    <source>
        <dbReference type="EMBL" id="PHP28358.1"/>
    </source>
</evidence>
<gene>
    <name evidence="1" type="ORF">CJ301_06410</name>
</gene>